<gene>
    <name evidence="2" type="ORF">B0T16DRAFT_333567</name>
</gene>
<feature type="region of interest" description="Disordered" evidence="1">
    <location>
        <begin position="1"/>
        <end position="58"/>
    </location>
</feature>
<protein>
    <submittedName>
        <fullName evidence="2">Uncharacterized protein</fullName>
    </submittedName>
</protein>
<feature type="compositionally biased region" description="Low complexity" evidence="1">
    <location>
        <begin position="26"/>
        <end position="47"/>
    </location>
</feature>
<dbReference type="PANTHER" id="PTHR37848">
    <property type="entry name" value="EXPRESSED PROTEIN"/>
    <property type="match status" value="1"/>
</dbReference>
<proteinExistence type="predicted"/>
<evidence type="ECO:0000313" key="2">
    <source>
        <dbReference type="EMBL" id="KAK0643526.1"/>
    </source>
</evidence>
<dbReference type="AlphaFoldDB" id="A0AA39Y1S1"/>
<dbReference type="PANTHER" id="PTHR37848:SF1">
    <property type="entry name" value="SUN DOMAIN-CONTAINING PROTEIN"/>
    <property type="match status" value="1"/>
</dbReference>
<name>A0AA39Y1S1_9PEZI</name>
<organism evidence="2 3">
    <name type="scientific">Cercophora newfieldiana</name>
    <dbReference type="NCBI Taxonomy" id="92897"/>
    <lineage>
        <taxon>Eukaryota</taxon>
        <taxon>Fungi</taxon>
        <taxon>Dikarya</taxon>
        <taxon>Ascomycota</taxon>
        <taxon>Pezizomycotina</taxon>
        <taxon>Sordariomycetes</taxon>
        <taxon>Sordariomycetidae</taxon>
        <taxon>Sordariales</taxon>
        <taxon>Lasiosphaeriaceae</taxon>
        <taxon>Cercophora</taxon>
    </lineage>
</organism>
<accession>A0AA39Y1S1</accession>
<comment type="caution">
    <text evidence="2">The sequence shown here is derived from an EMBL/GenBank/DDBJ whole genome shotgun (WGS) entry which is preliminary data.</text>
</comment>
<reference evidence="2" key="1">
    <citation type="submission" date="2023-06" db="EMBL/GenBank/DDBJ databases">
        <title>Genome-scale phylogeny and comparative genomics of the fungal order Sordariales.</title>
        <authorList>
            <consortium name="Lawrence Berkeley National Laboratory"/>
            <person name="Hensen N."/>
            <person name="Bonometti L."/>
            <person name="Westerberg I."/>
            <person name="Brannstrom I.O."/>
            <person name="Guillou S."/>
            <person name="Cros-Aarteil S."/>
            <person name="Calhoun S."/>
            <person name="Haridas S."/>
            <person name="Kuo A."/>
            <person name="Mondo S."/>
            <person name="Pangilinan J."/>
            <person name="Riley R."/>
            <person name="Labutti K."/>
            <person name="Andreopoulos B."/>
            <person name="Lipzen A."/>
            <person name="Chen C."/>
            <person name="Yanf M."/>
            <person name="Daum C."/>
            <person name="Ng V."/>
            <person name="Clum A."/>
            <person name="Steindorff A."/>
            <person name="Ohm R."/>
            <person name="Martin F."/>
            <person name="Silar P."/>
            <person name="Natvig D."/>
            <person name="Lalanne C."/>
            <person name="Gautier V."/>
            <person name="Ament-Velasquez S.L."/>
            <person name="Kruys A."/>
            <person name="Hutchinson M.I."/>
            <person name="Powell A.J."/>
            <person name="Barry K."/>
            <person name="Miller A.N."/>
            <person name="Grigoriev I.V."/>
            <person name="Debuchy R."/>
            <person name="Gladieux P."/>
            <person name="Thoren M.H."/>
            <person name="Johannesson H."/>
        </authorList>
    </citation>
    <scope>NUCLEOTIDE SEQUENCE</scope>
    <source>
        <strain evidence="2">SMH2532-1</strain>
    </source>
</reference>
<dbReference type="EMBL" id="JAULSV010000005">
    <property type="protein sequence ID" value="KAK0643526.1"/>
    <property type="molecule type" value="Genomic_DNA"/>
</dbReference>
<feature type="compositionally biased region" description="Basic and acidic residues" evidence="1">
    <location>
        <begin position="11"/>
        <end position="21"/>
    </location>
</feature>
<dbReference type="Proteomes" id="UP001174936">
    <property type="component" value="Unassembled WGS sequence"/>
</dbReference>
<keyword evidence="3" id="KW-1185">Reference proteome</keyword>
<sequence>MSEEELGESSRSPHPDIHQQETHALPPYSGPYSGPSSSSQEPASAPTPKGPQRYPGLPALDYRLYSPPLFELSADSTTIRSTAPYLSANASALVDLVRAQSTVPPKPQLHITGKRNSKVDFAIKLNLMSLLVPDDPRQRMDYIRCVGDGELAFRGGAKPSLEPNADSVEEWVRRYIEDPSTVKTFTLERVVANLDINWLEGQIRSMIASIGYKGNVTVSFPITHARVTVQNPDRLNKFFTGVTAFFSGKRKYEVVKAVWPFATNKPGEAGRRCVVQSEETWWREWSVPIKYAVANKRVGWVTNEDKLEAIMEGRGKHELVIDWGPDYQC</sequence>
<evidence type="ECO:0000256" key="1">
    <source>
        <dbReference type="SAM" id="MobiDB-lite"/>
    </source>
</evidence>
<evidence type="ECO:0000313" key="3">
    <source>
        <dbReference type="Proteomes" id="UP001174936"/>
    </source>
</evidence>